<evidence type="ECO:0000256" key="11">
    <source>
        <dbReference type="ARBA" id="ARBA00023125"/>
    </source>
</evidence>
<dbReference type="NCBIfam" id="TIGR01389">
    <property type="entry name" value="recQ"/>
    <property type="match status" value="1"/>
</dbReference>
<dbReference type="PROSITE" id="PS51194">
    <property type="entry name" value="HELICASE_CTER"/>
    <property type="match status" value="1"/>
</dbReference>
<dbReference type="FunFam" id="3.40.50.300:FF:000156">
    <property type="entry name" value="ATP-dependent DNA helicase recQ"/>
    <property type="match status" value="1"/>
</dbReference>
<dbReference type="SMART" id="SM00490">
    <property type="entry name" value="HELICc"/>
    <property type="match status" value="1"/>
</dbReference>
<dbReference type="Pfam" id="PF00570">
    <property type="entry name" value="HRDC"/>
    <property type="match status" value="1"/>
</dbReference>
<comment type="similarity">
    <text evidence="3">Belongs to the helicase family. RecQ subfamily.</text>
</comment>
<keyword evidence="10" id="KW-0067">ATP-binding</keyword>
<dbReference type="GO" id="GO:0009432">
    <property type="term" value="P:SOS response"/>
    <property type="evidence" value="ECO:0007669"/>
    <property type="project" value="UniProtKB-UniRule"/>
</dbReference>
<evidence type="ECO:0000256" key="12">
    <source>
        <dbReference type="ARBA" id="ARBA00023172"/>
    </source>
</evidence>
<dbReference type="InterPro" id="IPR032284">
    <property type="entry name" value="RecQ_Zn-bd"/>
</dbReference>
<dbReference type="SUPFAM" id="SSF47819">
    <property type="entry name" value="HRDC-like"/>
    <property type="match status" value="1"/>
</dbReference>
<dbReference type="InterPro" id="IPR004589">
    <property type="entry name" value="DNA_helicase_ATP-dep_RecQ"/>
</dbReference>
<comment type="cofactor">
    <cofactor evidence="1">
        <name>Mg(2+)</name>
        <dbReference type="ChEBI" id="CHEBI:18420"/>
    </cofactor>
</comment>
<keyword evidence="6" id="KW-0227">DNA damage</keyword>
<evidence type="ECO:0000256" key="2">
    <source>
        <dbReference type="ARBA" id="ARBA00001947"/>
    </source>
</evidence>
<dbReference type="GO" id="GO:0005524">
    <property type="term" value="F:ATP binding"/>
    <property type="evidence" value="ECO:0007669"/>
    <property type="project" value="UniProtKB-KW"/>
</dbReference>
<evidence type="ECO:0000259" key="17">
    <source>
        <dbReference type="PROSITE" id="PS50967"/>
    </source>
</evidence>
<reference evidence="20 21" key="1">
    <citation type="submission" date="2014-07" db="EMBL/GenBank/DDBJ databases">
        <authorList>
            <person name="McCorrison J."/>
            <person name="Sanka R."/>
            <person name="Torralba M."/>
            <person name="Gillis M."/>
            <person name="Haft D.H."/>
            <person name="Methe B."/>
            <person name="Sutton G."/>
            <person name="Nelson K.E."/>
        </authorList>
    </citation>
    <scope>NUCLEOTIDE SEQUENCE [LARGE SCALE GENOMIC DNA]</scope>
    <source>
        <strain evidence="20 21">DNF00040</strain>
    </source>
</reference>
<feature type="domain" description="HRDC" evidence="17">
    <location>
        <begin position="537"/>
        <end position="608"/>
    </location>
</feature>
<dbReference type="Pfam" id="PF00270">
    <property type="entry name" value="DEAD"/>
    <property type="match status" value="1"/>
</dbReference>
<evidence type="ECO:0000256" key="14">
    <source>
        <dbReference type="ARBA" id="ARBA00023235"/>
    </source>
</evidence>
<evidence type="ECO:0000313" key="20">
    <source>
        <dbReference type="EMBL" id="KGF31551.1"/>
    </source>
</evidence>
<comment type="catalytic activity">
    <reaction evidence="15">
        <text>Couples ATP hydrolysis with the unwinding of duplex DNA by translocating in the 3'-5' direction.</text>
        <dbReference type="EC" id="5.6.2.4"/>
    </reaction>
</comment>
<dbReference type="SUPFAM" id="SSF52540">
    <property type="entry name" value="P-loop containing nucleoside triphosphate hydrolases"/>
    <property type="match status" value="2"/>
</dbReference>
<name>A0A095ZB13_9BURK</name>
<dbReference type="GO" id="GO:0016787">
    <property type="term" value="F:hydrolase activity"/>
    <property type="evidence" value="ECO:0007669"/>
    <property type="project" value="UniProtKB-KW"/>
</dbReference>
<evidence type="ECO:0000256" key="15">
    <source>
        <dbReference type="ARBA" id="ARBA00034617"/>
    </source>
</evidence>
<accession>A0A095ZB13</accession>
<dbReference type="Gene3D" id="1.10.10.10">
    <property type="entry name" value="Winged helix-like DNA-binding domain superfamily/Winged helix DNA-binding domain"/>
    <property type="match status" value="1"/>
</dbReference>
<dbReference type="EMBL" id="JRNI01000013">
    <property type="protein sequence ID" value="KGF31551.1"/>
    <property type="molecule type" value="Genomic_DNA"/>
</dbReference>
<dbReference type="GO" id="GO:0006260">
    <property type="term" value="P:DNA replication"/>
    <property type="evidence" value="ECO:0007669"/>
    <property type="project" value="InterPro"/>
</dbReference>
<dbReference type="Gene3D" id="3.40.50.300">
    <property type="entry name" value="P-loop containing nucleotide triphosphate hydrolases"/>
    <property type="match status" value="2"/>
</dbReference>
<dbReference type="PANTHER" id="PTHR13710">
    <property type="entry name" value="DNA HELICASE RECQ FAMILY MEMBER"/>
    <property type="match status" value="1"/>
</dbReference>
<protein>
    <recommendedName>
        <fullName evidence="16">DNA helicase RecQ</fullName>
        <ecNumber evidence="16">5.6.2.4</ecNumber>
    </recommendedName>
</protein>
<comment type="caution">
    <text evidence="20">The sequence shown here is derived from an EMBL/GenBank/DDBJ whole genome shotgun (WGS) entry which is preliminary data.</text>
</comment>
<evidence type="ECO:0000256" key="9">
    <source>
        <dbReference type="ARBA" id="ARBA00022833"/>
    </source>
</evidence>
<dbReference type="NCBIfam" id="TIGR00614">
    <property type="entry name" value="recQ_fam"/>
    <property type="match status" value="1"/>
</dbReference>
<evidence type="ECO:0000259" key="19">
    <source>
        <dbReference type="PROSITE" id="PS51194"/>
    </source>
</evidence>
<sequence length="608" mass="68179">MQGDLLSAKEVLRHVFGYDEFRSEQEAIVAHLTQGEDALILMPTGAGKSLCYQIPALLRPGVAVVVSPLVALMHDQIDGLRALGLSALSLHAGMDWDEMRAAEAAVARGEVKFLYVAPERFDNPRFLRLLDSLQIALFAIDEAHCVSQWGHDFRPAYLDLSILPARWPSTPRVALTATATELTRQEIVERLQLQGAKQFISSFDRPNIRYELVEKTKERQQLLSFINQRHAGESGIVYCLSRQKSEAVAAFLKQAGIRALPYHAGLSAEVRYENQRIFQQEDGVVMVSTIAFGMGINKPDVRFVAHIDMPRSIEAYYQETGRAGRDGLPATAWLAYGLQDVMQQRKLIESSQGDAAFKQRSMDALNAMLAFCEATSCRRQRLLAYFGETAEACGNCDICLESPALWDATVAAQKLLSTIYRLQHEYGEYSGAKHLVDILHGKKTARVMQQGHDALTVFGIGRELDEAQWRGLIRQLLAAAYLDMHSEGFRNTYSLTKKSEDLLFAKKKIWLRKIPPLSKAYSNNQMPVQNRPLFDLGPAETKRFEALKTWRLQEAKNNGVPAYVIFKDITLYQIVMKQPQTQADLAQIEGIGDKKISQYGEAILALLK</sequence>
<keyword evidence="14" id="KW-0413">Isomerase</keyword>
<keyword evidence="11" id="KW-0238">DNA-binding</keyword>
<dbReference type="Pfam" id="PF00271">
    <property type="entry name" value="Helicase_C"/>
    <property type="match status" value="1"/>
</dbReference>
<dbReference type="Gene3D" id="1.10.150.80">
    <property type="entry name" value="HRDC domain"/>
    <property type="match status" value="1"/>
</dbReference>
<evidence type="ECO:0000256" key="1">
    <source>
        <dbReference type="ARBA" id="ARBA00001946"/>
    </source>
</evidence>
<keyword evidence="4" id="KW-0479">Metal-binding</keyword>
<dbReference type="InterPro" id="IPR014001">
    <property type="entry name" value="Helicase_ATP-bd"/>
</dbReference>
<dbReference type="GO" id="GO:0030894">
    <property type="term" value="C:replisome"/>
    <property type="evidence" value="ECO:0007669"/>
    <property type="project" value="TreeGrafter"/>
</dbReference>
<dbReference type="GO" id="GO:0043590">
    <property type="term" value="C:bacterial nucleoid"/>
    <property type="evidence" value="ECO:0007669"/>
    <property type="project" value="TreeGrafter"/>
</dbReference>
<dbReference type="InterPro" id="IPR001650">
    <property type="entry name" value="Helicase_C-like"/>
</dbReference>
<dbReference type="Proteomes" id="UP000029629">
    <property type="component" value="Unassembled WGS sequence"/>
</dbReference>
<dbReference type="AlphaFoldDB" id="A0A095ZB13"/>
<dbReference type="GO" id="GO:0003677">
    <property type="term" value="F:DNA binding"/>
    <property type="evidence" value="ECO:0007669"/>
    <property type="project" value="UniProtKB-KW"/>
</dbReference>
<dbReference type="Pfam" id="PF09382">
    <property type="entry name" value="RQC"/>
    <property type="match status" value="1"/>
</dbReference>
<evidence type="ECO:0000256" key="5">
    <source>
        <dbReference type="ARBA" id="ARBA00022741"/>
    </source>
</evidence>
<comment type="cofactor">
    <cofactor evidence="2">
        <name>Zn(2+)</name>
        <dbReference type="ChEBI" id="CHEBI:29105"/>
    </cofactor>
</comment>
<evidence type="ECO:0000256" key="13">
    <source>
        <dbReference type="ARBA" id="ARBA00023204"/>
    </source>
</evidence>
<dbReference type="OrthoDB" id="9760034at2"/>
<proteinExistence type="inferred from homology"/>
<feature type="domain" description="Helicase C-terminal" evidence="19">
    <location>
        <begin position="218"/>
        <end position="369"/>
    </location>
</feature>
<dbReference type="InterPro" id="IPR018982">
    <property type="entry name" value="RQC_domain"/>
</dbReference>
<dbReference type="GO" id="GO:0009378">
    <property type="term" value="F:four-way junction helicase activity"/>
    <property type="evidence" value="ECO:0007669"/>
    <property type="project" value="TreeGrafter"/>
</dbReference>
<evidence type="ECO:0000259" key="18">
    <source>
        <dbReference type="PROSITE" id="PS51192"/>
    </source>
</evidence>
<dbReference type="InterPro" id="IPR010997">
    <property type="entry name" value="HRDC-like_sf"/>
</dbReference>
<dbReference type="CDD" id="cd17920">
    <property type="entry name" value="DEXHc_RecQ"/>
    <property type="match status" value="1"/>
</dbReference>
<keyword evidence="21" id="KW-1185">Reference proteome</keyword>
<dbReference type="InterPro" id="IPR006293">
    <property type="entry name" value="DNA_helicase_ATP-dep_RecQ_bac"/>
</dbReference>
<keyword evidence="8 20" id="KW-0347">Helicase</keyword>
<dbReference type="InterPro" id="IPR011545">
    <property type="entry name" value="DEAD/DEAH_box_helicase_dom"/>
</dbReference>
<evidence type="ECO:0000256" key="10">
    <source>
        <dbReference type="ARBA" id="ARBA00022840"/>
    </source>
</evidence>
<dbReference type="InterPro" id="IPR027417">
    <property type="entry name" value="P-loop_NTPase"/>
</dbReference>
<evidence type="ECO:0000256" key="4">
    <source>
        <dbReference type="ARBA" id="ARBA00022723"/>
    </source>
</evidence>
<evidence type="ECO:0000256" key="8">
    <source>
        <dbReference type="ARBA" id="ARBA00022806"/>
    </source>
</evidence>
<dbReference type="GO" id="GO:0046872">
    <property type="term" value="F:metal ion binding"/>
    <property type="evidence" value="ECO:0007669"/>
    <property type="project" value="UniProtKB-KW"/>
</dbReference>
<dbReference type="GO" id="GO:0005737">
    <property type="term" value="C:cytoplasm"/>
    <property type="evidence" value="ECO:0007669"/>
    <property type="project" value="TreeGrafter"/>
</dbReference>
<dbReference type="SMART" id="SM00487">
    <property type="entry name" value="DEXDc"/>
    <property type="match status" value="1"/>
</dbReference>
<dbReference type="PROSITE" id="PS51192">
    <property type="entry name" value="HELICASE_ATP_BIND_1"/>
    <property type="match status" value="1"/>
</dbReference>
<gene>
    <name evidence="20" type="ORF">HMPREF2130_03390</name>
</gene>
<dbReference type="PANTHER" id="PTHR13710:SF105">
    <property type="entry name" value="ATP-DEPENDENT DNA HELICASE Q1"/>
    <property type="match status" value="1"/>
</dbReference>
<dbReference type="SMART" id="SM00341">
    <property type="entry name" value="HRDC"/>
    <property type="match status" value="1"/>
</dbReference>
<dbReference type="InterPro" id="IPR036388">
    <property type="entry name" value="WH-like_DNA-bd_sf"/>
</dbReference>
<keyword evidence="9" id="KW-0862">Zinc</keyword>
<evidence type="ECO:0000256" key="3">
    <source>
        <dbReference type="ARBA" id="ARBA00005446"/>
    </source>
</evidence>
<dbReference type="SMART" id="SM00956">
    <property type="entry name" value="RQC"/>
    <property type="match status" value="1"/>
</dbReference>
<dbReference type="CDD" id="cd18794">
    <property type="entry name" value="SF2_C_RecQ"/>
    <property type="match status" value="1"/>
</dbReference>
<dbReference type="FunFam" id="3.40.50.300:FF:000296">
    <property type="entry name" value="ATP-dependent DNA helicase RecQ"/>
    <property type="match status" value="1"/>
</dbReference>
<dbReference type="InterPro" id="IPR044876">
    <property type="entry name" value="HRDC_dom_sf"/>
</dbReference>
<feature type="domain" description="Helicase ATP-binding" evidence="18">
    <location>
        <begin position="29"/>
        <end position="197"/>
    </location>
</feature>
<dbReference type="PROSITE" id="PS50967">
    <property type="entry name" value="HRDC"/>
    <property type="match status" value="1"/>
</dbReference>
<keyword evidence="5" id="KW-0547">Nucleotide-binding</keyword>
<keyword evidence="13" id="KW-0234">DNA repair</keyword>
<keyword evidence="7" id="KW-0378">Hydrolase</keyword>
<keyword evidence="12" id="KW-0233">DNA recombination</keyword>
<evidence type="ECO:0000256" key="6">
    <source>
        <dbReference type="ARBA" id="ARBA00022763"/>
    </source>
</evidence>
<dbReference type="Pfam" id="PF16124">
    <property type="entry name" value="RecQ_Zn_bind"/>
    <property type="match status" value="1"/>
</dbReference>
<dbReference type="GO" id="GO:0006310">
    <property type="term" value="P:DNA recombination"/>
    <property type="evidence" value="ECO:0007669"/>
    <property type="project" value="UniProtKB-UniRule"/>
</dbReference>
<dbReference type="GO" id="GO:0043138">
    <property type="term" value="F:3'-5' DNA helicase activity"/>
    <property type="evidence" value="ECO:0007669"/>
    <property type="project" value="UniProtKB-EC"/>
</dbReference>
<dbReference type="RefSeq" id="WP_036558066.1">
    <property type="nucleotide sequence ID" value="NZ_JRNI01000013.1"/>
</dbReference>
<dbReference type="eggNOG" id="COG0514">
    <property type="taxonomic scope" value="Bacteria"/>
</dbReference>
<dbReference type="InterPro" id="IPR002121">
    <property type="entry name" value="HRDC_dom"/>
</dbReference>
<organism evidence="20 21">
    <name type="scientific">Oligella urethralis DNF00040</name>
    <dbReference type="NCBI Taxonomy" id="1401065"/>
    <lineage>
        <taxon>Bacteria</taxon>
        <taxon>Pseudomonadati</taxon>
        <taxon>Pseudomonadota</taxon>
        <taxon>Betaproteobacteria</taxon>
        <taxon>Burkholderiales</taxon>
        <taxon>Alcaligenaceae</taxon>
        <taxon>Oligella</taxon>
    </lineage>
</organism>
<dbReference type="EC" id="5.6.2.4" evidence="16"/>
<evidence type="ECO:0000256" key="16">
    <source>
        <dbReference type="NCBIfam" id="TIGR01389"/>
    </source>
</evidence>
<evidence type="ECO:0000256" key="7">
    <source>
        <dbReference type="ARBA" id="ARBA00022801"/>
    </source>
</evidence>
<dbReference type="GO" id="GO:0006281">
    <property type="term" value="P:DNA repair"/>
    <property type="evidence" value="ECO:0007669"/>
    <property type="project" value="UniProtKB-KW"/>
</dbReference>
<evidence type="ECO:0000313" key="21">
    <source>
        <dbReference type="Proteomes" id="UP000029629"/>
    </source>
</evidence>